<dbReference type="EMBL" id="AJYS02000237">
    <property type="protein sequence ID" value="OEE33679.1"/>
    <property type="molecule type" value="Genomic_DNA"/>
</dbReference>
<name>A0A853R2X3_9VIBR</name>
<keyword evidence="2" id="KW-1185">Reference proteome</keyword>
<dbReference type="RefSeq" id="WP_017045470.1">
    <property type="nucleotide sequence ID" value="NZ_AJYS02000237.1"/>
</dbReference>
<proteinExistence type="predicted"/>
<sequence>MSFNFKESLAKGQASASLVKKNQRELDDLYEELTKTLSEHLGFEVNLYDSPEYKGVDSSNSIAASVALFNAWATPERVATGYTILLLGAKDTSVDKVTLFKYKESDDVYPVTVLINKDKMLCYSQEEYAAAISKVLENSRLNLELIEFKSKVEQALQESSKDSGPE</sequence>
<organism evidence="1 2">
    <name type="scientific">Vibrio ordalii FS-238</name>
    <dbReference type="NCBI Taxonomy" id="617133"/>
    <lineage>
        <taxon>Bacteria</taxon>
        <taxon>Pseudomonadati</taxon>
        <taxon>Pseudomonadota</taxon>
        <taxon>Gammaproteobacteria</taxon>
        <taxon>Vibrionales</taxon>
        <taxon>Vibrionaceae</taxon>
        <taxon>Vibrio</taxon>
    </lineage>
</organism>
<protein>
    <submittedName>
        <fullName evidence="1">Uncharacterized protein</fullName>
    </submittedName>
</protein>
<accession>A0A853R2X3</accession>
<dbReference type="Proteomes" id="UP000094808">
    <property type="component" value="Unassembled WGS sequence"/>
</dbReference>
<evidence type="ECO:0000313" key="1">
    <source>
        <dbReference type="EMBL" id="OEE33679.1"/>
    </source>
</evidence>
<dbReference type="AlphaFoldDB" id="A0A853R2X3"/>
<evidence type="ECO:0000313" key="2">
    <source>
        <dbReference type="Proteomes" id="UP000094808"/>
    </source>
</evidence>
<comment type="caution">
    <text evidence="1">The sequence shown here is derived from an EMBL/GenBank/DDBJ whole genome shotgun (WGS) entry which is preliminary data.</text>
</comment>
<reference evidence="1 2" key="1">
    <citation type="journal article" date="2012" name="Science">
        <title>Ecological populations of bacteria act as socially cohesive units of antibiotic production and resistance.</title>
        <authorList>
            <person name="Cordero O.X."/>
            <person name="Wildschutte H."/>
            <person name="Kirkup B."/>
            <person name="Proehl S."/>
            <person name="Ngo L."/>
            <person name="Hussain F."/>
            <person name="Le Roux F."/>
            <person name="Mincer T."/>
            <person name="Polz M.F."/>
        </authorList>
    </citation>
    <scope>NUCLEOTIDE SEQUENCE [LARGE SCALE GENOMIC DNA]</scope>
    <source>
        <strain evidence="1 2">FS-238</strain>
    </source>
</reference>
<gene>
    <name evidence="1" type="ORF">A1QS_07475</name>
</gene>